<keyword evidence="6" id="KW-1185">Reference proteome</keyword>
<reference evidence="5" key="1">
    <citation type="submission" date="2022-08" db="EMBL/GenBank/DDBJ databases">
        <authorList>
            <person name="Vandamme P."/>
            <person name="Hettiarachchi A."/>
            <person name="Peeters C."/>
            <person name="Cnockaert M."/>
            <person name="Carlier A."/>
        </authorList>
    </citation>
    <scope>NUCLEOTIDE SEQUENCE</scope>
    <source>
        <strain evidence="5">LMG 31809</strain>
    </source>
</reference>
<comment type="caution">
    <text evidence="5">The sequence shown here is derived from an EMBL/GenBank/DDBJ whole genome shotgun (WGS) entry which is preliminary data.</text>
</comment>
<evidence type="ECO:0000256" key="1">
    <source>
        <dbReference type="ARBA" id="ARBA00023015"/>
    </source>
</evidence>
<feature type="domain" description="HTH hxlR-type" evidence="4">
    <location>
        <begin position="171"/>
        <end position="273"/>
    </location>
</feature>
<protein>
    <submittedName>
        <fullName evidence="5">Helix-turn-helix transcriptional regulator</fullName>
    </submittedName>
</protein>
<dbReference type="Proteomes" id="UP001141619">
    <property type="component" value="Unassembled WGS sequence"/>
</dbReference>
<gene>
    <name evidence="5" type="ORF">NYP16_06055</name>
</gene>
<keyword evidence="2" id="KW-0238">DNA-binding</keyword>
<keyword evidence="1" id="KW-0805">Transcription regulation</keyword>
<keyword evidence="3" id="KW-0804">Transcription</keyword>
<dbReference type="RefSeq" id="WP_274943218.1">
    <property type="nucleotide sequence ID" value="NZ_JANWOI010000002.1"/>
</dbReference>
<dbReference type="SUPFAM" id="SSF46785">
    <property type="entry name" value="Winged helix' DNA-binding domain"/>
    <property type="match status" value="2"/>
</dbReference>
<accession>A0A9X3Z6V5</accession>
<reference evidence="5" key="2">
    <citation type="journal article" date="2023" name="Syst. Appl. Microbiol.">
        <title>Govania unica gen. nov., sp. nov., a rare biosphere bacterium that represents a novel family in the class Alphaproteobacteria.</title>
        <authorList>
            <person name="Vandamme P."/>
            <person name="Peeters C."/>
            <person name="Hettiarachchi A."/>
            <person name="Cnockaert M."/>
            <person name="Carlier A."/>
        </authorList>
    </citation>
    <scope>NUCLEOTIDE SEQUENCE</scope>
    <source>
        <strain evidence="5">LMG 31809</strain>
    </source>
</reference>
<feature type="domain" description="HTH hxlR-type" evidence="4">
    <location>
        <begin position="10"/>
        <end position="110"/>
    </location>
</feature>
<dbReference type="GO" id="GO:0003677">
    <property type="term" value="F:DNA binding"/>
    <property type="evidence" value="ECO:0007669"/>
    <property type="project" value="UniProtKB-KW"/>
</dbReference>
<dbReference type="Pfam" id="PF01638">
    <property type="entry name" value="HxlR"/>
    <property type="match status" value="2"/>
</dbReference>
<dbReference type="InterPro" id="IPR036388">
    <property type="entry name" value="WH-like_DNA-bd_sf"/>
</dbReference>
<dbReference type="PANTHER" id="PTHR33204:SF18">
    <property type="entry name" value="TRANSCRIPTIONAL REGULATORY PROTEIN"/>
    <property type="match status" value="1"/>
</dbReference>
<evidence type="ECO:0000313" key="6">
    <source>
        <dbReference type="Proteomes" id="UP001141619"/>
    </source>
</evidence>
<dbReference type="PANTHER" id="PTHR33204">
    <property type="entry name" value="TRANSCRIPTIONAL REGULATOR, MARR FAMILY"/>
    <property type="match status" value="1"/>
</dbReference>
<dbReference type="Gene3D" id="1.10.10.10">
    <property type="entry name" value="Winged helix-like DNA-binding domain superfamily/Winged helix DNA-binding domain"/>
    <property type="match status" value="2"/>
</dbReference>
<evidence type="ECO:0000256" key="2">
    <source>
        <dbReference type="ARBA" id="ARBA00023125"/>
    </source>
</evidence>
<dbReference type="PROSITE" id="PS51118">
    <property type="entry name" value="HTH_HXLR"/>
    <property type="match status" value="2"/>
</dbReference>
<evidence type="ECO:0000259" key="4">
    <source>
        <dbReference type="PROSITE" id="PS51118"/>
    </source>
</evidence>
<organism evidence="5 6">
    <name type="scientific">Govanella unica</name>
    <dbReference type="NCBI Taxonomy" id="2975056"/>
    <lineage>
        <taxon>Bacteria</taxon>
        <taxon>Pseudomonadati</taxon>
        <taxon>Pseudomonadota</taxon>
        <taxon>Alphaproteobacteria</taxon>
        <taxon>Emcibacterales</taxon>
        <taxon>Govanellaceae</taxon>
        <taxon>Govanella</taxon>
    </lineage>
</organism>
<dbReference type="AlphaFoldDB" id="A0A9X3Z6V5"/>
<dbReference type="EMBL" id="JANWOI010000002">
    <property type="protein sequence ID" value="MDA5193516.1"/>
    <property type="molecule type" value="Genomic_DNA"/>
</dbReference>
<dbReference type="InterPro" id="IPR036390">
    <property type="entry name" value="WH_DNA-bd_sf"/>
</dbReference>
<evidence type="ECO:0000256" key="3">
    <source>
        <dbReference type="ARBA" id="ARBA00023163"/>
    </source>
</evidence>
<sequence>MKPTDQYRLLPKSSVNRALNTLGDRWSHLILQEAFLGATRYEDFRARLGIARSTLSNRLQSLIANDIMEQRPFREGMVRMDYHLTERGRDLLPSLLMSWAWGVRWGLTGPTMPLSLTHTGCGKAMLPEMICGHCKEPVTLNSCRYEDGPGAGFEQVAVQRMHRRRNSAGDSPATIAATMEPADLIADRWTGLVIGTQYFGVHRFDDIQARIGIATNILTDRLRTLVANGIFERRLYEIQPPRYEYFMTKKGMDLYPHALSLLHWADRWLAEPEGPPVIIRHKPCGQPVLPQVVCGHCKDVLSSDNLTVRPARRAKED</sequence>
<name>A0A9X3Z6V5_9PROT</name>
<evidence type="ECO:0000313" key="5">
    <source>
        <dbReference type="EMBL" id="MDA5193516.1"/>
    </source>
</evidence>
<proteinExistence type="predicted"/>
<dbReference type="InterPro" id="IPR002577">
    <property type="entry name" value="HTH_HxlR"/>
</dbReference>